<evidence type="ECO:0000313" key="5">
    <source>
        <dbReference type="EMBL" id="RWR30827.1"/>
    </source>
</evidence>
<proteinExistence type="predicted"/>
<feature type="chain" id="PRO_5036112637" description="Lipoprotein" evidence="1">
    <location>
        <begin position="17"/>
        <end position="112"/>
    </location>
</feature>
<evidence type="ECO:0000313" key="6">
    <source>
        <dbReference type="Proteomes" id="UP000284451"/>
    </source>
</evidence>
<sequence length="112" mass="12213">MIRMTFLAAVALTTLAACTHIDPEKARNVQLSAAEMTALQGTVASDFPDPKSVEFRNIRARDNFYPDGTTIRSVCGEVRGKGPFGNDTGFIGFTRNLEDGKWIVPTVGQPCY</sequence>
<dbReference type="EMBL" id="SAUY01000014">
    <property type="protein sequence ID" value="RWR30827.1"/>
    <property type="molecule type" value="Genomic_DNA"/>
</dbReference>
<dbReference type="OrthoDB" id="7433579at2"/>
<accession>A0A443KDC8</accession>
<accession>A0A443K5Z2</accession>
<protein>
    <recommendedName>
        <fullName evidence="10">Lipoprotein</fullName>
    </recommendedName>
</protein>
<dbReference type="Proteomes" id="UP000284451">
    <property type="component" value="Unassembled WGS sequence"/>
</dbReference>
<name>A0A443IVZ9_9RHOB</name>
<dbReference type="Proteomes" id="UP000285710">
    <property type="component" value="Unassembled WGS sequence"/>
</dbReference>
<evidence type="ECO:0008006" key="10">
    <source>
        <dbReference type="Google" id="ProtNLM"/>
    </source>
</evidence>
<evidence type="ECO:0000313" key="3">
    <source>
        <dbReference type="EMBL" id="RWR23505.1"/>
    </source>
</evidence>
<evidence type="ECO:0000313" key="2">
    <source>
        <dbReference type="EMBL" id="RWR12265.1"/>
    </source>
</evidence>
<feature type="signal peptide" evidence="1">
    <location>
        <begin position="1"/>
        <end position="16"/>
    </location>
</feature>
<dbReference type="Proteomes" id="UP000285295">
    <property type="component" value="Unassembled WGS sequence"/>
</dbReference>
<evidence type="ECO:0000313" key="9">
    <source>
        <dbReference type="Proteomes" id="UP000285710"/>
    </source>
</evidence>
<dbReference type="RefSeq" id="WP_128182773.1">
    <property type="nucleotide sequence ID" value="NZ_JBHRSO010000023.1"/>
</dbReference>
<comment type="caution">
    <text evidence="2">The sequence shown here is derived from an EMBL/GenBank/DDBJ whole genome shotgun (WGS) entry which is preliminary data.</text>
</comment>
<evidence type="ECO:0000313" key="4">
    <source>
        <dbReference type="EMBL" id="RWR28201.1"/>
    </source>
</evidence>
<evidence type="ECO:0000313" key="8">
    <source>
        <dbReference type="Proteomes" id="UP000285295"/>
    </source>
</evidence>
<dbReference type="PROSITE" id="PS51257">
    <property type="entry name" value="PROKAR_LIPOPROTEIN"/>
    <property type="match status" value="1"/>
</dbReference>
<organism evidence="2 9">
    <name type="scientific">Paenirhodobacter populi</name>
    <dbReference type="NCBI Taxonomy" id="2306993"/>
    <lineage>
        <taxon>Bacteria</taxon>
        <taxon>Pseudomonadati</taxon>
        <taxon>Pseudomonadota</taxon>
        <taxon>Alphaproteobacteria</taxon>
        <taxon>Rhodobacterales</taxon>
        <taxon>Rhodobacter group</taxon>
        <taxon>Paenirhodobacter</taxon>
    </lineage>
</organism>
<evidence type="ECO:0000256" key="1">
    <source>
        <dbReference type="SAM" id="SignalP"/>
    </source>
</evidence>
<dbReference type="EMBL" id="SAUZ01000003">
    <property type="protein sequence ID" value="RWR23505.1"/>
    <property type="molecule type" value="Genomic_DNA"/>
</dbReference>
<keyword evidence="9" id="KW-1185">Reference proteome</keyword>
<dbReference type="EMBL" id="SAUW01000008">
    <property type="protein sequence ID" value="RWR12265.1"/>
    <property type="molecule type" value="Genomic_DNA"/>
</dbReference>
<reference evidence="6 7" key="2">
    <citation type="submission" date="2019-01" db="EMBL/GenBank/DDBJ databases">
        <authorList>
            <person name="Li Y."/>
        </authorList>
    </citation>
    <scope>NUCLEOTIDE SEQUENCE [LARGE SCALE GENOMIC DNA]</scope>
    <source>
        <strain evidence="5 6">07D10-4-3</strain>
        <strain evidence="2 9">2D-5</strain>
        <strain evidence="4 8">D19-10-3-21</strain>
        <strain evidence="3 7">SK2B-1</strain>
    </source>
</reference>
<dbReference type="Proteomes" id="UP000284476">
    <property type="component" value="Unassembled WGS sequence"/>
</dbReference>
<dbReference type="AlphaFoldDB" id="A0A443IVZ9"/>
<accession>A0A443IVZ9</accession>
<accession>A0A443JSL8</accession>
<reference evidence="6 7" key="1">
    <citation type="submission" date="2019-01" db="EMBL/GenBank/DDBJ databases">
        <title>Sinorhodobacter populi sp. nov. isolated from the symptomatic bark tissue of Populus euramericana canker.</title>
        <authorList>
            <person name="Xu G."/>
        </authorList>
    </citation>
    <scope>NUCLEOTIDE SEQUENCE [LARGE SCALE GENOMIC DNA]</scope>
    <source>
        <strain evidence="5 6">07D10-4-3</strain>
        <strain evidence="2 9">2D-5</strain>
        <strain evidence="4 8">D19-10-3-21</strain>
        <strain evidence="3 7">SK2B-1</strain>
    </source>
</reference>
<keyword evidence="1" id="KW-0732">Signal</keyword>
<gene>
    <name evidence="5" type="ORF">D2T29_11780</name>
    <name evidence="3" type="ORF">D2T30_03400</name>
    <name evidence="4" type="ORF">D2T31_14245</name>
    <name evidence="2" type="ORF">D2T33_09165</name>
</gene>
<evidence type="ECO:0000313" key="7">
    <source>
        <dbReference type="Proteomes" id="UP000284476"/>
    </source>
</evidence>
<dbReference type="EMBL" id="SAUX01000016">
    <property type="protein sequence ID" value="RWR28201.1"/>
    <property type="molecule type" value="Genomic_DNA"/>
</dbReference>